<evidence type="ECO:0000313" key="2">
    <source>
        <dbReference type="Proteomes" id="UP001500879"/>
    </source>
</evidence>
<dbReference type="EMBL" id="BAAABX010000041">
    <property type="protein sequence ID" value="GAA0410493.1"/>
    <property type="molecule type" value="Genomic_DNA"/>
</dbReference>
<evidence type="ECO:0000313" key="1">
    <source>
        <dbReference type="EMBL" id="GAA0410493.1"/>
    </source>
</evidence>
<proteinExistence type="predicted"/>
<organism evidence="1 2">
    <name type="scientific">Streptomyces luteireticuli</name>
    <dbReference type="NCBI Taxonomy" id="173858"/>
    <lineage>
        <taxon>Bacteria</taxon>
        <taxon>Bacillati</taxon>
        <taxon>Actinomycetota</taxon>
        <taxon>Actinomycetes</taxon>
        <taxon>Kitasatosporales</taxon>
        <taxon>Streptomycetaceae</taxon>
        <taxon>Streptomyces</taxon>
    </lineage>
</organism>
<gene>
    <name evidence="1" type="ORF">GCM10010357_34410</name>
</gene>
<accession>A0ABP3IM52</accession>
<reference evidence="2" key="1">
    <citation type="journal article" date="2019" name="Int. J. Syst. Evol. Microbiol.">
        <title>The Global Catalogue of Microorganisms (GCM) 10K type strain sequencing project: providing services to taxonomists for standard genome sequencing and annotation.</title>
        <authorList>
            <consortium name="The Broad Institute Genomics Platform"/>
            <consortium name="The Broad Institute Genome Sequencing Center for Infectious Disease"/>
            <person name="Wu L."/>
            <person name="Ma J."/>
        </authorList>
    </citation>
    <scope>NUCLEOTIDE SEQUENCE [LARGE SCALE GENOMIC DNA]</scope>
    <source>
        <strain evidence="2">JCM 4788</strain>
    </source>
</reference>
<comment type="caution">
    <text evidence="1">The sequence shown here is derived from an EMBL/GenBank/DDBJ whole genome shotgun (WGS) entry which is preliminary data.</text>
</comment>
<dbReference type="Proteomes" id="UP001500879">
    <property type="component" value="Unassembled WGS sequence"/>
</dbReference>
<protein>
    <submittedName>
        <fullName evidence="1">Uncharacterized protein</fullName>
    </submittedName>
</protein>
<sequence length="349" mass="37421">MAAACCAVLMTTGAVACGPGEKSAADKLDKAFDRLGEDKAVALDIALNASADEIHTALKDGKDGIDREDAEILAGLKLSYGISSDMPLKTKDKDKKGAGVNVSFKVAKKDGGSLLEFRSLDKKTYLRADLKALAGMKKPGTAKERAEKRDFEEMLRGVDQLPPALGAFRDVIKGEWVVLDSKDVEEFRKKAQEKDGDASKDLDKKTEKQVSEALRKALTENSRIKEKGSGHIEVTVSARKAAKELKEAVKPLESQLRAAGKDKKLPDPSEVPDQDVVFDVALKDGRLSSIGFDMSRLDKDVHGKLPVTVGLGGRPEPVTAPSGAKELKLQDMMGAIMGLAAGKDAKHRA</sequence>
<name>A0ABP3IM52_9ACTN</name>
<keyword evidence="2" id="KW-1185">Reference proteome</keyword>